<dbReference type="OrthoDB" id="9787807at2"/>
<keyword evidence="3" id="KW-1185">Reference proteome</keyword>
<dbReference type="AlphaFoldDB" id="A0A0Q9YQU3"/>
<dbReference type="STRING" id="437022.CC99x_00758"/>
<proteinExistence type="predicted"/>
<reference evidence="1" key="1">
    <citation type="submission" date="2015-09" db="EMBL/GenBank/DDBJ databases">
        <title>Draft Genome Sequences of Two Novel Amoeba-resistant Intranuclear Bacteria, Candidatus Berkiella cookevillensis and Candidatus Berkiella aquae.</title>
        <authorList>
            <person name="Mehari Y.T."/>
            <person name="Arivett B.A."/>
            <person name="Farone A.L."/>
            <person name="Gunderson J.H."/>
            <person name="Farone M.B."/>
        </authorList>
    </citation>
    <scope>NUCLEOTIDE SEQUENCE [LARGE SCALE GENOMIC DNA]</scope>
    <source>
        <strain evidence="1">CC99</strain>
    </source>
</reference>
<evidence type="ECO:0000313" key="1">
    <source>
        <dbReference type="EMBL" id="KRG19236.1"/>
    </source>
</evidence>
<organism evidence="1">
    <name type="scientific">Candidatus Berkiella cookevillensis</name>
    <dbReference type="NCBI Taxonomy" id="437022"/>
    <lineage>
        <taxon>Bacteria</taxon>
        <taxon>Pseudomonadati</taxon>
        <taxon>Pseudomonadota</taxon>
        <taxon>Gammaproteobacteria</taxon>
        <taxon>Candidatus Berkiellales</taxon>
        <taxon>Candidatus Berkiellaceae</taxon>
        <taxon>Candidatus Berkiella</taxon>
    </lineage>
</organism>
<dbReference type="Proteomes" id="UP000051494">
    <property type="component" value="Unassembled WGS sequence"/>
</dbReference>
<sequence>MDKGIAGVTALGFGLSEYIKMFGLTEHELNMRILDCRAGASSFTSDMYKEKKLVTACDPLYQLPVDELKKLVNHASEELKTTFKEGTEKFSILPEKAQEYLNLIESGTESFFSDFEIGLSEGRYCYDSLPTLSFRDGQFGLALVCHYLFTFSEQLSLSYHVASIEELVRVANEVRIFPLVTTKGQLSPYVGEVVAMLQSLSYGVEIRGVEYELQKQGNAMLRIWAPECQVSSYQAT</sequence>
<evidence type="ECO:0000313" key="2">
    <source>
        <dbReference type="EMBL" id="MCS5708850.1"/>
    </source>
</evidence>
<dbReference type="EMBL" id="LKHV02000001">
    <property type="protein sequence ID" value="MCS5708850.1"/>
    <property type="molecule type" value="Genomic_DNA"/>
</dbReference>
<dbReference type="EMBL" id="LKHV01000003">
    <property type="protein sequence ID" value="KRG19236.1"/>
    <property type="molecule type" value="Genomic_DNA"/>
</dbReference>
<reference evidence="2" key="2">
    <citation type="journal article" date="2016" name="Genome Announc.">
        <title>Draft Genome Sequences of Two Novel Amoeba-Resistant Intranuclear Bacteria, 'Candidatus Berkiella cookevillensis' and 'Candidatus Berkiella aquae'.</title>
        <authorList>
            <person name="Mehari Y.T."/>
            <person name="Arivett B.A."/>
            <person name="Farone A.L."/>
            <person name="Gunderson J.H."/>
            <person name="Farone M.B."/>
        </authorList>
    </citation>
    <scope>NUCLEOTIDE SEQUENCE</scope>
    <source>
        <strain evidence="2">CC99</strain>
    </source>
</reference>
<protein>
    <submittedName>
        <fullName evidence="1">Uncharacterized protein</fullName>
    </submittedName>
</protein>
<comment type="caution">
    <text evidence="1">The sequence shown here is derived from an EMBL/GenBank/DDBJ whole genome shotgun (WGS) entry which is preliminary data.</text>
</comment>
<accession>A0A0Q9YQU3</accession>
<dbReference type="RefSeq" id="WP_057623848.1">
    <property type="nucleotide sequence ID" value="NZ_LKHV02000001.1"/>
</dbReference>
<gene>
    <name evidence="1" type="ORF">CC99x_00758</name>
    <name evidence="2" type="ORF">CC99x_008020</name>
</gene>
<evidence type="ECO:0000313" key="3">
    <source>
        <dbReference type="Proteomes" id="UP000051494"/>
    </source>
</evidence>
<name>A0A0Q9YQU3_9GAMM</name>
<reference evidence="2" key="3">
    <citation type="submission" date="2021-06" db="EMBL/GenBank/DDBJ databases">
        <title>Genomic Description and Analysis of Intracellular Bacteria, Candidatus Berkiella cookevillensis and Candidatus Berkiella aquae.</title>
        <authorList>
            <person name="Kidane D.T."/>
            <person name="Mehari Y.T."/>
            <person name="Rice F.C."/>
            <person name="Arivett B.A."/>
            <person name="Farone A.L."/>
            <person name="Berk S.G."/>
            <person name="Farone M.B."/>
        </authorList>
    </citation>
    <scope>NUCLEOTIDE SEQUENCE</scope>
    <source>
        <strain evidence="2">CC99</strain>
    </source>
</reference>